<dbReference type="GO" id="GO:0005829">
    <property type="term" value="C:cytosol"/>
    <property type="evidence" value="ECO:0007669"/>
    <property type="project" value="TreeGrafter"/>
</dbReference>
<protein>
    <recommendedName>
        <fullName evidence="3">Protein RIC1 homolog</fullName>
    </recommendedName>
</protein>
<dbReference type="EMBL" id="CAXKWB010008195">
    <property type="protein sequence ID" value="CAL4090065.1"/>
    <property type="molecule type" value="Genomic_DNA"/>
</dbReference>
<feature type="non-terminal residue" evidence="5">
    <location>
        <position position="709"/>
    </location>
</feature>
<dbReference type="Proteomes" id="UP001497623">
    <property type="component" value="Unassembled WGS sequence"/>
</dbReference>
<dbReference type="PANTHER" id="PTHR22746:SF10">
    <property type="entry name" value="GUANINE NUCLEOTIDE EXCHANGE FACTOR SUBUNIT RIC1"/>
    <property type="match status" value="1"/>
</dbReference>
<name>A0AAV2QQ27_MEGNR</name>
<organism evidence="5 6">
    <name type="scientific">Meganyctiphanes norvegica</name>
    <name type="common">Northern krill</name>
    <name type="synonym">Thysanopoda norvegica</name>
    <dbReference type="NCBI Taxonomy" id="48144"/>
    <lineage>
        <taxon>Eukaryota</taxon>
        <taxon>Metazoa</taxon>
        <taxon>Ecdysozoa</taxon>
        <taxon>Arthropoda</taxon>
        <taxon>Crustacea</taxon>
        <taxon>Multicrustacea</taxon>
        <taxon>Malacostraca</taxon>
        <taxon>Eumalacostraca</taxon>
        <taxon>Eucarida</taxon>
        <taxon>Euphausiacea</taxon>
        <taxon>Euphausiidae</taxon>
        <taxon>Meganyctiphanes</taxon>
    </lineage>
</organism>
<reference evidence="5 6" key="1">
    <citation type="submission" date="2024-05" db="EMBL/GenBank/DDBJ databases">
        <authorList>
            <person name="Wallberg A."/>
        </authorList>
    </citation>
    <scope>NUCLEOTIDE SEQUENCE [LARGE SCALE GENOMIC DNA]</scope>
</reference>
<accession>A0AAV2QQ27</accession>
<dbReference type="PANTHER" id="PTHR22746">
    <property type="entry name" value="RAB6A-GEF COMPLEX PARTNER PROTEIN 1"/>
    <property type="match status" value="1"/>
</dbReference>
<sequence>MGPNKQYSMIYYQESRSSQALRTKLTEYRNIELMNHVDIRKNHHEISKTYIQYSYVLSDFRIKEKCTNEESDGVSVMDRAKLLDFLFLIRKWFLWFLLESGVSNSLQERNFLVSYFCTWFLFMTYSIYRLCAHGLCLFHNPVTIIHRIVRVFMLTVHGVMLIAYSSGLHLGLCSVHNRGTYSCGLVTVTRVQEVDISGLTVHPACVVSILLTSLRTESWHGNSTGQTLLPAQSVIINISGKVLMIQRDQHADTENPNGKLFQCAQMTPIVLAGSCEVLWCSSVALIHKPHLSHALWLHCGYHGTRAWLPLFPNSADKSHTFMARRIMLPFSPSIYPLAVLFEEGIMLGAETDSSLLVCDAASLYQPLTVVERTSQVYLHHLLRQLLRRNLGYHAWEVASTCRDLPYFPHALELLLHQVLEEEATSKDPLPDCLLPRVVEFIREFPVYLKTVVQCARKTELALWRYLFSAAGSPKMLFSQALEQGQLDTAASYLIILQNLESATVSRSHATRLLDATLESGKWDLSKDLIRFLRSIDPTDLDSPKPSAPSSGSTKVGFCHATPPVSPACADEDLSMILPNTQVLRGRSFSAASAKVVGGDGSAASVGTGGHPSVVRTTSDSTKVINDNRKRSVSREVSSAEEFFLDVILQRHAKKLLLGCHLKDLGTMAAHLDFPLVSWLRKERNRAARVDDFVSSLKSMHNEFSWPYPS</sequence>
<evidence type="ECO:0000256" key="1">
    <source>
        <dbReference type="ARBA" id="ARBA00004370"/>
    </source>
</evidence>
<dbReference type="Pfam" id="PF07064">
    <property type="entry name" value="RIC1"/>
    <property type="match status" value="1"/>
</dbReference>
<dbReference type="GO" id="GO:0000139">
    <property type="term" value="C:Golgi membrane"/>
    <property type="evidence" value="ECO:0007669"/>
    <property type="project" value="TreeGrafter"/>
</dbReference>
<dbReference type="InterPro" id="IPR009771">
    <property type="entry name" value="RIC1_C"/>
</dbReference>
<dbReference type="GO" id="GO:0006886">
    <property type="term" value="P:intracellular protein transport"/>
    <property type="evidence" value="ECO:0007669"/>
    <property type="project" value="InterPro"/>
</dbReference>
<dbReference type="InterPro" id="IPR040096">
    <property type="entry name" value="Ric1"/>
</dbReference>
<evidence type="ECO:0000256" key="3">
    <source>
        <dbReference type="ARBA" id="ARBA00029879"/>
    </source>
</evidence>
<gene>
    <name evidence="5" type="ORF">MNOR_LOCUS13954</name>
</gene>
<evidence type="ECO:0000256" key="2">
    <source>
        <dbReference type="ARBA" id="ARBA00023136"/>
    </source>
</evidence>
<proteinExistence type="predicted"/>
<evidence type="ECO:0000313" key="6">
    <source>
        <dbReference type="Proteomes" id="UP001497623"/>
    </source>
</evidence>
<comment type="subcellular location">
    <subcellularLocation>
        <location evidence="1">Membrane</location>
    </subcellularLocation>
</comment>
<dbReference type="GO" id="GO:0042147">
    <property type="term" value="P:retrograde transport, endosome to Golgi"/>
    <property type="evidence" value="ECO:0007669"/>
    <property type="project" value="TreeGrafter"/>
</dbReference>
<keyword evidence="2" id="KW-0472">Membrane</keyword>
<dbReference type="AlphaFoldDB" id="A0AAV2QQ27"/>
<comment type="caution">
    <text evidence="5">The sequence shown here is derived from an EMBL/GenBank/DDBJ whole genome shotgun (WGS) entry which is preliminary data.</text>
</comment>
<keyword evidence="6" id="KW-1185">Reference proteome</keyword>
<evidence type="ECO:0000313" key="5">
    <source>
        <dbReference type="EMBL" id="CAL4090065.1"/>
    </source>
</evidence>
<feature type="domain" description="RIC1 C-terminal alpha solenoid region" evidence="4">
    <location>
        <begin position="379"/>
        <end position="540"/>
    </location>
</feature>
<dbReference type="GO" id="GO:0034066">
    <property type="term" value="C:Ric1-Rgp1 guanyl-nucleotide exchange factor complex"/>
    <property type="evidence" value="ECO:0007669"/>
    <property type="project" value="InterPro"/>
</dbReference>
<evidence type="ECO:0000259" key="4">
    <source>
        <dbReference type="Pfam" id="PF07064"/>
    </source>
</evidence>